<protein>
    <submittedName>
        <fullName evidence="2">Uncharacterized protein</fullName>
    </submittedName>
</protein>
<organism evidence="2 3">
    <name type="scientific">Orbilia brochopaga</name>
    <dbReference type="NCBI Taxonomy" id="3140254"/>
    <lineage>
        <taxon>Eukaryota</taxon>
        <taxon>Fungi</taxon>
        <taxon>Dikarya</taxon>
        <taxon>Ascomycota</taxon>
        <taxon>Pezizomycotina</taxon>
        <taxon>Orbiliomycetes</taxon>
        <taxon>Orbiliales</taxon>
        <taxon>Orbiliaceae</taxon>
        <taxon>Orbilia</taxon>
    </lineage>
</organism>
<comment type="caution">
    <text evidence="2">The sequence shown here is derived from an EMBL/GenBank/DDBJ whole genome shotgun (WGS) entry which is preliminary data.</text>
</comment>
<gene>
    <name evidence="2" type="ORF">TWF696_004675</name>
</gene>
<name>A0AAV9V7K8_9PEZI</name>
<dbReference type="EMBL" id="JAVHNQ010000002">
    <property type="protein sequence ID" value="KAK6355575.1"/>
    <property type="molecule type" value="Genomic_DNA"/>
</dbReference>
<dbReference type="AlphaFoldDB" id="A0AAV9V7K8"/>
<dbReference type="Gene3D" id="3.40.30.10">
    <property type="entry name" value="Glutaredoxin"/>
    <property type="match status" value="1"/>
</dbReference>
<evidence type="ECO:0000313" key="2">
    <source>
        <dbReference type="EMBL" id="KAK6355575.1"/>
    </source>
</evidence>
<dbReference type="Proteomes" id="UP001375240">
    <property type="component" value="Unassembled WGS sequence"/>
</dbReference>
<accession>A0AAV9V7K8</accession>
<dbReference type="InterPro" id="IPR036249">
    <property type="entry name" value="Thioredoxin-like_sf"/>
</dbReference>
<reference evidence="2 3" key="1">
    <citation type="submission" date="2019-10" db="EMBL/GenBank/DDBJ databases">
        <authorList>
            <person name="Palmer J.M."/>
        </authorList>
    </citation>
    <scope>NUCLEOTIDE SEQUENCE [LARGE SCALE GENOMIC DNA]</scope>
    <source>
        <strain evidence="2 3">TWF696</strain>
    </source>
</reference>
<evidence type="ECO:0000256" key="1">
    <source>
        <dbReference type="SAM" id="MobiDB-lite"/>
    </source>
</evidence>
<sequence>MSSLLLRRCRLRRANIESINSNIFRTSVRRSYKIKPRLDPHYVFPGQQIHPDLVPLLKSLTLPYTSAALPPSHLWKILFTAKQARDPVSTTNLKAFSERCQDLLARDTAIVCLVPGEDAPIKWWLSDIVRSMDNPDIELDYLSDTQKGAGSRILGFPVISDLHYSLHQRLGFKGPREEAPKWAPPAEYQIPDHHLLHIIGPDNIVRFTQVLPTRIGFNVLEIVRTVHALQTAEDYDILMPADWTPGRDALMPVDRKRNKRGIAALKRDVESQSAPAAPLITNPDDPEDDGKALRDRDEDGEIEINESNIDQILDDHKRKLDEEKAAQEEDQEERMPPGEVWQVLPYLKYVRIDDRVDNTASVIGYENMRTDLLRTFERFKTEKEEKDRVKTQKLRQQQREKDLRNLGALKDMMKSRGW</sequence>
<keyword evidence="3" id="KW-1185">Reference proteome</keyword>
<dbReference type="SUPFAM" id="SSF52833">
    <property type="entry name" value="Thioredoxin-like"/>
    <property type="match status" value="1"/>
</dbReference>
<feature type="region of interest" description="Disordered" evidence="1">
    <location>
        <begin position="265"/>
        <end position="301"/>
    </location>
</feature>
<evidence type="ECO:0000313" key="3">
    <source>
        <dbReference type="Proteomes" id="UP001375240"/>
    </source>
</evidence>
<proteinExistence type="predicted"/>